<dbReference type="AlphaFoldDB" id="A0A171DHH9"/>
<evidence type="ECO:0000313" key="3">
    <source>
        <dbReference type="Proteomes" id="UP000077701"/>
    </source>
</evidence>
<protein>
    <submittedName>
        <fullName evidence="2">Uncharacterized protein</fullName>
    </submittedName>
</protein>
<sequence>MPWISDVGRHRVQLLSFEHPRAGAVRLPSEDVLDGHVDWRLYLAALGHPAPVTTAEIMQVVPDLPLPVVDDFIDLGLIGKHELPWRHRQDPEERLYLRARLVPEHIGREEAAALGWTEMERRHRFLEGEDLFDGDDLFSLLAALWRGEDNKSLRALLTPEARALYNQIIDGVQQGHWPEHIITDRSLWGLLSALWIPSDLINPKLSEFHAWRALCNCYRWVLVGWFDKAKPQIERLLEAAHERRRKGKYRLPDAIRAEIYTMGAYLAQETNELEFAIKLLELAKNTHVEVRKNLLRLQDRRATVMNDRDHWENPYLMLGIPHGYPDWEEQWRYLRRDLNHDVDRLTHINAAKRRLAHAERHGSDFYVIPLDKTIYQLSEDRSAKLLPDIEALQRQTRQSRPEDMAQLRNRSVKSILADFQENLPQEMK</sequence>
<organism evidence="2 3">
    <name type="scientific">Planomonospora sphaerica</name>
    <dbReference type="NCBI Taxonomy" id="161355"/>
    <lineage>
        <taxon>Bacteria</taxon>
        <taxon>Bacillati</taxon>
        <taxon>Actinomycetota</taxon>
        <taxon>Actinomycetes</taxon>
        <taxon>Streptosporangiales</taxon>
        <taxon>Streptosporangiaceae</taxon>
        <taxon>Planomonospora</taxon>
    </lineage>
</organism>
<feature type="coiled-coil region" evidence="1">
    <location>
        <begin position="266"/>
        <end position="300"/>
    </location>
</feature>
<dbReference type="Proteomes" id="UP000077701">
    <property type="component" value="Unassembled WGS sequence"/>
</dbReference>
<dbReference type="STRING" id="161355.PS9374_04176"/>
<gene>
    <name evidence="2" type="ORF">PS9374_04176</name>
</gene>
<name>A0A171DHH9_9ACTN</name>
<evidence type="ECO:0000256" key="1">
    <source>
        <dbReference type="SAM" id="Coils"/>
    </source>
</evidence>
<comment type="caution">
    <text evidence="2">The sequence shown here is derived from an EMBL/GenBank/DDBJ whole genome shotgun (WGS) entry which is preliminary data.</text>
</comment>
<keyword evidence="3" id="KW-1185">Reference proteome</keyword>
<accession>A0A171DHH9</accession>
<proteinExistence type="predicted"/>
<reference evidence="2 3" key="1">
    <citation type="journal article" date="2016" name="Genome Announc.">
        <title>Draft Genome Sequence of Planomonospora sphaerica JCM9374, a Rare Actinomycete.</title>
        <authorList>
            <person name="Dohra H."/>
            <person name="Suzuki T."/>
            <person name="Inoue Y."/>
            <person name="Kodani S."/>
        </authorList>
    </citation>
    <scope>NUCLEOTIDE SEQUENCE [LARGE SCALE GENOMIC DNA]</scope>
    <source>
        <strain evidence="2 3">JCM 9374</strain>
    </source>
</reference>
<evidence type="ECO:0000313" key="2">
    <source>
        <dbReference type="EMBL" id="GAT68511.1"/>
    </source>
</evidence>
<dbReference type="EMBL" id="BDCX01000010">
    <property type="protein sequence ID" value="GAT68511.1"/>
    <property type="molecule type" value="Genomic_DNA"/>
</dbReference>
<reference evidence="3" key="2">
    <citation type="submission" date="2016-04" db="EMBL/GenBank/DDBJ databases">
        <title>Planomonospora sphaerica JCM9374 whole genome shotgun sequence.</title>
        <authorList>
            <person name="Suzuki T."/>
            <person name="Dohra H."/>
            <person name="Kodani S."/>
        </authorList>
    </citation>
    <scope>NUCLEOTIDE SEQUENCE [LARGE SCALE GENOMIC DNA]</scope>
    <source>
        <strain evidence="3">JCM 9374</strain>
    </source>
</reference>
<keyword evidence="1" id="KW-0175">Coiled coil</keyword>